<dbReference type="RefSeq" id="WP_038550813.1">
    <property type="nucleotide sequence ID" value="NZ_CP006850.1"/>
</dbReference>
<keyword evidence="1" id="KW-1133">Transmembrane helix</keyword>
<name>W5TKL4_9NOCA</name>
<dbReference type="KEGG" id="nno:NONO_c50080"/>
<sequence length="334" mass="35168">MSIRRSSIVCIALGVVLIVAAIIVRFVVVPSVSKLPTSLDITNVFTGTGTLLNAEAAKAGDMRNAVATDLPVEIIRHDYVTDSHGDTAILHDDLTVNAPHVSLPSNHTYAVDRKTMAESTDSGAAQVEPHKGLIVGLPIDPDPNGEYNLYDFATQSAYPMHKQDSATRAGRDVLDYAVSAQGPLKDKAVLDVLPPVLPKAQVAQMAAFLPPASGTAVTDALAPLPDLVPISYTADSDIRLAIDSELGTPLDGSLKIQVIANIGSPGQTVPLMPMMALDTKLDKKSADTAADTVSSTATKLSLVKIWIPLALLILGLVALAWGIIRRKPSTPARP</sequence>
<dbReference type="STRING" id="1415166.NONO_c50080"/>
<organism evidence="2 3">
    <name type="scientific">Nocardia nova SH22a</name>
    <dbReference type="NCBI Taxonomy" id="1415166"/>
    <lineage>
        <taxon>Bacteria</taxon>
        <taxon>Bacillati</taxon>
        <taxon>Actinomycetota</taxon>
        <taxon>Actinomycetes</taxon>
        <taxon>Mycobacteriales</taxon>
        <taxon>Nocardiaceae</taxon>
        <taxon>Nocardia</taxon>
    </lineage>
</organism>
<evidence type="ECO:0008006" key="4">
    <source>
        <dbReference type="Google" id="ProtNLM"/>
    </source>
</evidence>
<keyword evidence="1" id="KW-0472">Membrane</keyword>
<dbReference type="Proteomes" id="UP000019150">
    <property type="component" value="Chromosome"/>
</dbReference>
<dbReference type="AlphaFoldDB" id="W5TKL4"/>
<proteinExistence type="predicted"/>
<dbReference type="Pfam" id="PF11271">
    <property type="entry name" value="PorA"/>
    <property type="match status" value="1"/>
</dbReference>
<dbReference type="PATRIC" id="fig|1415166.3.peg.5166"/>
<dbReference type="InterPro" id="IPR021424">
    <property type="entry name" value="PorA"/>
</dbReference>
<feature type="transmembrane region" description="Helical" evidence="1">
    <location>
        <begin position="305"/>
        <end position="324"/>
    </location>
</feature>
<keyword evidence="1" id="KW-0812">Transmembrane</keyword>
<evidence type="ECO:0000256" key="1">
    <source>
        <dbReference type="SAM" id="Phobius"/>
    </source>
</evidence>
<evidence type="ECO:0000313" key="2">
    <source>
        <dbReference type="EMBL" id="AHH19792.1"/>
    </source>
</evidence>
<dbReference type="OrthoDB" id="153031at2"/>
<gene>
    <name evidence="2" type="ORF">NONO_c50080</name>
</gene>
<feature type="transmembrane region" description="Helical" evidence="1">
    <location>
        <begin position="7"/>
        <end position="28"/>
    </location>
</feature>
<dbReference type="eggNOG" id="ENOG502ZVG4">
    <property type="taxonomic scope" value="Bacteria"/>
</dbReference>
<accession>W5TKL4</accession>
<dbReference type="EMBL" id="CP006850">
    <property type="protein sequence ID" value="AHH19792.1"/>
    <property type="molecule type" value="Genomic_DNA"/>
</dbReference>
<protein>
    <recommendedName>
        <fullName evidence="4">DUF3068 domain-containing protein</fullName>
    </recommendedName>
</protein>
<evidence type="ECO:0000313" key="3">
    <source>
        <dbReference type="Proteomes" id="UP000019150"/>
    </source>
</evidence>
<reference evidence="2 3" key="1">
    <citation type="journal article" date="2014" name="Appl. Environ. Microbiol.">
        <title>Insights into the Microbial Degradation of Rubber and Gutta-Percha by Analysis of the Complete Genome of Nocardia nova SH22a.</title>
        <authorList>
            <person name="Luo Q."/>
            <person name="Hiessl S."/>
            <person name="Poehlein A."/>
            <person name="Daniel R."/>
            <person name="Steinbuchel A."/>
        </authorList>
    </citation>
    <scope>NUCLEOTIDE SEQUENCE [LARGE SCALE GENOMIC DNA]</scope>
    <source>
        <strain evidence="2">SH22a</strain>
    </source>
</reference>
<keyword evidence="3" id="KW-1185">Reference proteome</keyword>
<dbReference type="HOGENOM" id="CLU_066823_0_0_11"/>